<sequence length="87" mass="10231">MTGIKQFVSSLSIEKLNLSISIIFIVNLIIGSVLLWVAFFILWEILLIRLFIKQRNEKKYWFSYTFLAGFIGVLCLNTWFLIKLINI</sequence>
<evidence type="ECO:0000313" key="3">
    <source>
        <dbReference type="Proteomes" id="UP000198636"/>
    </source>
</evidence>
<dbReference type="Proteomes" id="UP000198636">
    <property type="component" value="Unassembled WGS sequence"/>
</dbReference>
<feature type="transmembrane region" description="Helical" evidence="1">
    <location>
        <begin position="60"/>
        <end position="82"/>
    </location>
</feature>
<dbReference type="RefSeq" id="WP_091543942.1">
    <property type="nucleotide sequence ID" value="NZ_FMUS01000016.1"/>
</dbReference>
<dbReference type="EMBL" id="FMUS01000016">
    <property type="protein sequence ID" value="SCY79601.1"/>
    <property type="molecule type" value="Genomic_DNA"/>
</dbReference>
<keyword evidence="1" id="KW-1133">Transmembrane helix</keyword>
<accession>A0A1G5IV68</accession>
<evidence type="ECO:0000313" key="2">
    <source>
        <dbReference type="EMBL" id="SCY79601.1"/>
    </source>
</evidence>
<keyword evidence="1" id="KW-0812">Transmembrane</keyword>
<feature type="transmembrane region" description="Helical" evidence="1">
    <location>
        <begin position="20"/>
        <end position="48"/>
    </location>
</feature>
<evidence type="ECO:0000256" key="1">
    <source>
        <dbReference type="SAM" id="Phobius"/>
    </source>
</evidence>
<reference evidence="2 3" key="1">
    <citation type="submission" date="2016-10" db="EMBL/GenBank/DDBJ databases">
        <authorList>
            <person name="de Groot N.N."/>
        </authorList>
    </citation>
    <scope>NUCLEOTIDE SEQUENCE [LARGE SCALE GENOMIC DNA]</scope>
    <source>
        <strain evidence="2 3">DSM 18978</strain>
    </source>
</reference>
<keyword evidence="1" id="KW-0472">Membrane</keyword>
<keyword evidence="3" id="KW-1185">Reference proteome</keyword>
<dbReference type="AlphaFoldDB" id="A0A1G5IV68"/>
<protein>
    <submittedName>
        <fullName evidence="2">Uncharacterized protein</fullName>
    </submittedName>
</protein>
<gene>
    <name evidence="2" type="ORF">SAMN03080606_02522</name>
</gene>
<organism evidence="2 3">
    <name type="scientific">Alkaliphilus peptidifermentans DSM 18978</name>
    <dbReference type="NCBI Taxonomy" id="1120976"/>
    <lineage>
        <taxon>Bacteria</taxon>
        <taxon>Bacillati</taxon>
        <taxon>Bacillota</taxon>
        <taxon>Clostridia</taxon>
        <taxon>Peptostreptococcales</taxon>
        <taxon>Natronincolaceae</taxon>
        <taxon>Alkaliphilus</taxon>
    </lineage>
</organism>
<proteinExistence type="predicted"/>
<name>A0A1G5IV68_9FIRM</name>
<dbReference type="OrthoDB" id="9991212at2"/>